<name>A0A2A2KPQ8_9BILA</name>
<dbReference type="EMBL" id="LIAE01008010">
    <property type="protein sequence ID" value="PAV75925.1"/>
    <property type="molecule type" value="Genomic_DNA"/>
</dbReference>
<proteinExistence type="predicted"/>
<dbReference type="AlphaFoldDB" id="A0A2A2KPQ8"/>
<protein>
    <submittedName>
        <fullName evidence="2">Uncharacterized protein</fullName>
    </submittedName>
</protein>
<evidence type="ECO:0000256" key="1">
    <source>
        <dbReference type="SAM" id="MobiDB-lite"/>
    </source>
</evidence>
<dbReference type="Proteomes" id="UP000218231">
    <property type="component" value="Unassembled WGS sequence"/>
</dbReference>
<keyword evidence="3" id="KW-1185">Reference proteome</keyword>
<feature type="region of interest" description="Disordered" evidence="1">
    <location>
        <begin position="53"/>
        <end position="77"/>
    </location>
</feature>
<organism evidence="2 3">
    <name type="scientific">Diploscapter pachys</name>
    <dbReference type="NCBI Taxonomy" id="2018661"/>
    <lineage>
        <taxon>Eukaryota</taxon>
        <taxon>Metazoa</taxon>
        <taxon>Ecdysozoa</taxon>
        <taxon>Nematoda</taxon>
        <taxon>Chromadorea</taxon>
        <taxon>Rhabditida</taxon>
        <taxon>Rhabditina</taxon>
        <taxon>Rhabditomorpha</taxon>
        <taxon>Rhabditoidea</taxon>
        <taxon>Rhabditidae</taxon>
        <taxon>Diploscapter</taxon>
    </lineage>
</organism>
<accession>A0A2A2KPQ8</accession>
<gene>
    <name evidence="2" type="ORF">WR25_02476</name>
</gene>
<feature type="compositionally biased region" description="Low complexity" evidence="1">
    <location>
        <begin position="56"/>
        <end position="77"/>
    </location>
</feature>
<sequence length="77" mass="8253">MVLFAAADEVTVEDVEEDVELRLDPSREDGRAQGATITILTSECNKCRVKKTNEDANANANASGNANSGGRNNNRSK</sequence>
<evidence type="ECO:0000313" key="3">
    <source>
        <dbReference type="Proteomes" id="UP000218231"/>
    </source>
</evidence>
<reference evidence="2 3" key="1">
    <citation type="journal article" date="2017" name="Curr. Biol.">
        <title>Genome architecture and evolution of a unichromosomal asexual nematode.</title>
        <authorList>
            <person name="Fradin H."/>
            <person name="Zegar C."/>
            <person name="Gutwein M."/>
            <person name="Lucas J."/>
            <person name="Kovtun M."/>
            <person name="Corcoran D."/>
            <person name="Baugh L.R."/>
            <person name="Kiontke K."/>
            <person name="Gunsalus K."/>
            <person name="Fitch D.H."/>
            <person name="Piano F."/>
        </authorList>
    </citation>
    <scope>NUCLEOTIDE SEQUENCE [LARGE SCALE GENOMIC DNA]</scope>
    <source>
        <strain evidence="2">PF1309</strain>
    </source>
</reference>
<comment type="caution">
    <text evidence="2">The sequence shown here is derived from an EMBL/GenBank/DDBJ whole genome shotgun (WGS) entry which is preliminary data.</text>
</comment>
<evidence type="ECO:0000313" key="2">
    <source>
        <dbReference type="EMBL" id="PAV75925.1"/>
    </source>
</evidence>